<dbReference type="EMBL" id="JADOXO010000380">
    <property type="protein sequence ID" value="KAF9805475.1"/>
    <property type="molecule type" value="Genomic_DNA"/>
</dbReference>
<evidence type="ECO:0000313" key="1">
    <source>
        <dbReference type="EMBL" id="KAF9805475.1"/>
    </source>
</evidence>
<protein>
    <submittedName>
        <fullName evidence="1">Uncharacterized protein</fullName>
    </submittedName>
</protein>
<sequence length="460" mass="52089">MFTVETLDGHCKMSEYYEMDEMGQFVAIKAPPGPVNALRYGRVTKRATLDILEQNVASTMSRALEEISPTIEELSSNLKTMLAAAKQLNCDLETVSVPSATRSAEGRTTEPLNAELLVDDALRTLHGLQKDEANAWQAIVKDLVTVYGKTVKVAITRGAHVKAYEAALATLYRLELDVIASDPGRNTDSPEPLAMAAVNAKIGQPPHKADTRFQIEAYTLSLEVRFMLAQVGASRLEGLPITSDNENVHKHRLLWSSFVEFILASCLADARKALSMAQRSSASRQAAKCALYVLRSDFEQFRVRIMEERADCLRRTIMKEGDRNVLAAKVKEKSTYMLNYISKAEEEYIRSRPSQSMADLREERWWFKEHCASKVHRWRRDCEELEKYMLRDTFYQPMSLQEKEDIVKAFGFSHRGHFYNCENGHTFVITEGSNTRATEFEQISGRHGSLPGVWAWTRDA</sequence>
<dbReference type="AlphaFoldDB" id="A0A8H7NV50"/>
<name>A0A8H7NV50_9APHY</name>
<gene>
    <name evidence="1" type="ORF">IEO21_09037</name>
</gene>
<accession>A0A8H7NV50</accession>
<proteinExistence type="predicted"/>
<comment type="caution">
    <text evidence="1">The sequence shown here is derived from an EMBL/GenBank/DDBJ whole genome shotgun (WGS) entry which is preliminary data.</text>
</comment>
<reference evidence="1" key="2">
    <citation type="journal article" name="Front. Microbiol.">
        <title>Degradative Capacity of Two Strains of Rhodonia placenta: From Phenotype to Genotype.</title>
        <authorList>
            <person name="Kolle M."/>
            <person name="Horta M.A.C."/>
            <person name="Nowrousian M."/>
            <person name="Ohm R.A."/>
            <person name="Benz J.P."/>
            <person name="Pilgard A."/>
        </authorList>
    </citation>
    <scope>NUCLEOTIDE SEQUENCE</scope>
    <source>
        <strain evidence="1">FPRL280</strain>
    </source>
</reference>
<organism evidence="1 2">
    <name type="scientific">Rhodonia placenta</name>
    <dbReference type="NCBI Taxonomy" id="104341"/>
    <lineage>
        <taxon>Eukaryota</taxon>
        <taxon>Fungi</taxon>
        <taxon>Dikarya</taxon>
        <taxon>Basidiomycota</taxon>
        <taxon>Agaricomycotina</taxon>
        <taxon>Agaricomycetes</taxon>
        <taxon>Polyporales</taxon>
        <taxon>Adustoporiaceae</taxon>
        <taxon>Rhodonia</taxon>
    </lineage>
</organism>
<evidence type="ECO:0000313" key="2">
    <source>
        <dbReference type="Proteomes" id="UP000639403"/>
    </source>
</evidence>
<reference evidence="1" key="1">
    <citation type="submission" date="2020-11" db="EMBL/GenBank/DDBJ databases">
        <authorList>
            <person name="Koelle M."/>
            <person name="Horta M.A.C."/>
            <person name="Nowrousian M."/>
            <person name="Ohm R.A."/>
            <person name="Benz P."/>
            <person name="Pilgard A."/>
        </authorList>
    </citation>
    <scope>NUCLEOTIDE SEQUENCE</scope>
    <source>
        <strain evidence="1">FPRL280</strain>
    </source>
</reference>
<dbReference type="Proteomes" id="UP000639403">
    <property type="component" value="Unassembled WGS sequence"/>
</dbReference>